<comment type="caution">
    <text evidence="2">The sequence shown here is derived from an EMBL/GenBank/DDBJ whole genome shotgun (WGS) entry which is preliminary data.</text>
</comment>
<sequence>MFRLEAMAPVRMRRVAIVAPREAMRGALVRVAEAGCIEIDRIDDAGSGGPSAAPGSAVRRLRHARVEPRRAALSAAP</sequence>
<feature type="non-terminal residue" evidence="2">
    <location>
        <position position="77"/>
    </location>
</feature>
<gene>
    <name evidence="2" type="ORF">KN815_49560</name>
</gene>
<accession>A0ABS6CXT7</accession>
<keyword evidence="3" id="KW-1185">Reference proteome</keyword>
<dbReference type="Proteomes" id="UP000720508">
    <property type="component" value="Unassembled WGS sequence"/>
</dbReference>
<proteinExistence type="predicted"/>
<evidence type="ECO:0000256" key="1">
    <source>
        <dbReference type="SAM" id="MobiDB-lite"/>
    </source>
</evidence>
<evidence type="ECO:0000313" key="3">
    <source>
        <dbReference type="Proteomes" id="UP000720508"/>
    </source>
</evidence>
<protein>
    <submittedName>
        <fullName evidence="2">ATPase</fullName>
    </submittedName>
</protein>
<reference evidence="2 3" key="1">
    <citation type="submission" date="2021-06" db="EMBL/GenBank/DDBJ databases">
        <authorList>
            <person name="Pan X."/>
        </authorList>
    </citation>
    <scope>NUCLEOTIDE SEQUENCE [LARGE SCALE GENOMIC DNA]</scope>
    <source>
        <strain evidence="2 3">4503</strain>
    </source>
</reference>
<feature type="region of interest" description="Disordered" evidence="1">
    <location>
        <begin position="43"/>
        <end position="62"/>
    </location>
</feature>
<evidence type="ECO:0000313" key="2">
    <source>
        <dbReference type="EMBL" id="MBU3871806.1"/>
    </source>
</evidence>
<organism evidence="2 3">
    <name type="scientific">Streptomyces niphimycinicus</name>
    <dbReference type="NCBI Taxonomy" id="2842201"/>
    <lineage>
        <taxon>Bacteria</taxon>
        <taxon>Bacillati</taxon>
        <taxon>Actinomycetota</taxon>
        <taxon>Actinomycetes</taxon>
        <taxon>Kitasatosporales</taxon>
        <taxon>Streptomycetaceae</taxon>
        <taxon>Streptomyces</taxon>
    </lineage>
</organism>
<dbReference type="EMBL" id="JAHLEM010001323">
    <property type="protein sequence ID" value="MBU3871806.1"/>
    <property type="molecule type" value="Genomic_DNA"/>
</dbReference>
<name>A0ABS6CXT7_9ACTN</name>